<dbReference type="InterPro" id="IPR023578">
    <property type="entry name" value="Ras_GEF_dom_sf"/>
</dbReference>
<dbReference type="Gene3D" id="1.20.870.10">
    <property type="entry name" value="Son of sevenless (SoS) protein Chain: S domain 1"/>
    <property type="match status" value="1"/>
</dbReference>
<dbReference type="PANTHER" id="PTHR23113">
    <property type="entry name" value="GUANINE NUCLEOTIDE EXCHANGE FACTOR"/>
    <property type="match status" value="1"/>
</dbReference>
<feature type="region of interest" description="Disordered" evidence="3">
    <location>
        <begin position="1"/>
        <end position="76"/>
    </location>
</feature>
<dbReference type="InterPro" id="IPR036964">
    <property type="entry name" value="RASGEF_cat_dom_sf"/>
</dbReference>
<keyword evidence="1 2" id="KW-0344">Guanine-nucleotide releasing factor</keyword>
<evidence type="ECO:0000313" key="7">
    <source>
        <dbReference type="Proteomes" id="UP001146793"/>
    </source>
</evidence>
<proteinExistence type="predicted"/>
<feature type="compositionally biased region" description="Basic and acidic residues" evidence="3">
    <location>
        <begin position="53"/>
        <end position="75"/>
    </location>
</feature>
<dbReference type="InterPro" id="IPR006594">
    <property type="entry name" value="LisH"/>
</dbReference>
<evidence type="ECO:0000313" key="6">
    <source>
        <dbReference type="EMBL" id="KAJ3426657.1"/>
    </source>
</evidence>
<dbReference type="CDD" id="cd06224">
    <property type="entry name" value="REM"/>
    <property type="match status" value="1"/>
</dbReference>
<evidence type="ECO:0000259" key="4">
    <source>
        <dbReference type="PROSITE" id="PS50009"/>
    </source>
</evidence>
<dbReference type="GO" id="GO:0005085">
    <property type="term" value="F:guanyl-nucleotide exchange factor activity"/>
    <property type="evidence" value="ECO:0007669"/>
    <property type="project" value="UniProtKB-KW"/>
</dbReference>
<dbReference type="Proteomes" id="UP001146793">
    <property type="component" value="Unassembled WGS sequence"/>
</dbReference>
<evidence type="ECO:0000256" key="2">
    <source>
        <dbReference type="PROSITE-ProRule" id="PRU00168"/>
    </source>
</evidence>
<dbReference type="GO" id="GO:0007265">
    <property type="term" value="P:Ras protein signal transduction"/>
    <property type="evidence" value="ECO:0007669"/>
    <property type="project" value="TreeGrafter"/>
</dbReference>
<dbReference type="InterPro" id="IPR000651">
    <property type="entry name" value="Ras-like_Gua-exchang_fac_N"/>
</dbReference>
<organism evidence="6 7">
    <name type="scientific">Anaeramoeba flamelloides</name>
    <dbReference type="NCBI Taxonomy" id="1746091"/>
    <lineage>
        <taxon>Eukaryota</taxon>
        <taxon>Metamonada</taxon>
        <taxon>Anaeramoebidae</taxon>
        <taxon>Anaeramoeba</taxon>
    </lineage>
</organism>
<sequence>MTNLNTNPKKILKDPDLNQKKEDSNLNSSVTQNPQLIQKETILNSSQKTTTTKNEKKIEIEIENDPNNKTKEKKNYQKPISEMDLDEIKKEKTNWFAYVMNKNPNIKTLREQVFPLARSESFGRIFGAGKEQTKENLSRDIILQLIMQHLMAIGFRETTKSIEKEAKIKYEPHYLRDSRLQNLIRTAVKNVDFIWDQTINDYHNQINETSTGISLVEHFHSLGIEEQEDDIDELNSIWDDEEVNNIIYKENKENENSEIIAASLNKLVELLTHEKKRNVLYTKTFLMTYQSFTTPRKLLAKLIQRFHIPPEKEEIYKGRKKIIRLRVCNFLRFWITDYFEDFQPKLLPELIDFIDNSIRTANMIKMANNLKEIIERNLNENDESKENTYKTPPDPKLPKNIFSPKLNLFDVDEEEIARQLTLIEFKIYSKIKPSELLNLAWSKPKLRHKSPNVLALIHQFNKVSLWIVTIIVKRDKLKNRRKILAKIINIATFLRKQENFNCVMAILSGLGSAPISRLKYSFEDLSTKYRLDLEDLENELSTENSFQNYRKKIKQSSPPCIPYFALYLTDLTAVEDGNKDEIQGLINFGKRKLIYDLISEIINFQKASYNFQSVHQIETLLLNLENIDEQEAYTRSLKLEPRGARKDEILN</sequence>
<feature type="compositionally biased region" description="Basic and acidic residues" evidence="3">
    <location>
        <begin position="11"/>
        <end position="24"/>
    </location>
</feature>
<dbReference type="Pfam" id="PF00618">
    <property type="entry name" value="RasGEF_N"/>
    <property type="match status" value="1"/>
</dbReference>
<dbReference type="PROSITE" id="PS50896">
    <property type="entry name" value="LISH"/>
    <property type="match status" value="1"/>
</dbReference>
<dbReference type="PROSITE" id="PS50009">
    <property type="entry name" value="RASGEF_CAT"/>
    <property type="match status" value="1"/>
</dbReference>
<dbReference type="SMART" id="SM00229">
    <property type="entry name" value="RasGEFN"/>
    <property type="match status" value="1"/>
</dbReference>
<gene>
    <name evidence="6" type="ORF">M0812_26224</name>
</gene>
<evidence type="ECO:0000256" key="3">
    <source>
        <dbReference type="SAM" id="MobiDB-lite"/>
    </source>
</evidence>
<comment type="caution">
    <text evidence="6">The sequence shown here is derived from an EMBL/GenBank/DDBJ whole genome shotgun (WGS) entry which is preliminary data.</text>
</comment>
<dbReference type="AlphaFoldDB" id="A0AAV7YA26"/>
<feature type="domain" description="N-terminal Ras-GEF" evidence="5">
    <location>
        <begin position="255"/>
        <end position="378"/>
    </location>
</feature>
<feature type="domain" description="Ras-GEF" evidence="4">
    <location>
        <begin position="412"/>
        <end position="642"/>
    </location>
</feature>
<dbReference type="Gene3D" id="1.10.840.10">
    <property type="entry name" value="Ras guanine-nucleotide exchange factors catalytic domain"/>
    <property type="match status" value="1"/>
</dbReference>
<protein>
    <submittedName>
        <fullName evidence="6">Ras guanine nucleotide exchange factor i-related</fullName>
    </submittedName>
</protein>
<dbReference type="PROSITE" id="PS50212">
    <property type="entry name" value="RASGEF_NTER"/>
    <property type="match status" value="1"/>
</dbReference>
<dbReference type="InterPro" id="IPR008937">
    <property type="entry name" value="Ras-like_GEF"/>
</dbReference>
<dbReference type="GO" id="GO:0005886">
    <property type="term" value="C:plasma membrane"/>
    <property type="evidence" value="ECO:0007669"/>
    <property type="project" value="TreeGrafter"/>
</dbReference>
<dbReference type="InterPro" id="IPR001895">
    <property type="entry name" value="RASGEF_cat_dom"/>
</dbReference>
<dbReference type="Pfam" id="PF00617">
    <property type="entry name" value="RasGEF"/>
    <property type="match status" value="1"/>
</dbReference>
<dbReference type="SMART" id="SM00147">
    <property type="entry name" value="RasGEF"/>
    <property type="match status" value="1"/>
</dbReference>
<dbReference type="SUPFAM" id="SSF48366">
    <property type="entry name" value="Ras GEF"/>
    <property type="match status" value="1"/>
</dbReference>
<dbReference type="CDD" id="cd00155">
    <property type="entry name" value="RasGEF"/>
    <property type="match status" value="1"/>
</dbReference>
<dbReference type="EMBL" id="JANTQA010000063">
    <property type="protein sequence ID" value="KAJ3426657.1"/>
    <property type="molecule type" value="Genomic_DNA"/>
</dbReference>
<dbReference type="PANTHER" id="PTHR23113:SF366">
    <property type="entry name" value="RAS GUANINE NUCLEOTIDE EXCHANGE FACTOR R"/>
    <property type="match status" value="1"/>
</dbReference>
<evidence type="ECO:0000256" key="1">
    <source>
        <dbReference type="ARBA" id="ARBA00022658"/>
    </source>
</evidence>
<name>A0AAV7YA26_9EUKA</name>
<accession>A0AAV7YA26</accession>
<reference evidence="6" key="1">
    <citation type="submission" date="2022-08" db="EMBL/GenBank/DDBJ databases">
        <title>Novel sulphate-reducing endosymbionts in the free-living metamonad Anaeramoeba.</title>
        <authorList>
            <person name="Jerlstrom-Hultqvist J."/>
            <person name="Cepicka I."/>
            <person name="Gallot-Lavallee L."/>
            <person name="Salas-Leiva D."/>
            <person name="Curtis B.A."/>
            <person name="Zahonova K."/>
            <person name="Pipaliya S."/>
            <person name="Dacks J."/>
            <person name="Roger A.J."/>
        </authorList>
    </citation>
    <scope>NUCLEOTIDE SEQUENCE</scope>
    <source>
        <strain evidence="6">Busselton2</strain>
    </source>
</reference>
<feature type="compositionally biased region" description="Polar residues" evidence="3">
    <location>
        <begin position="25"/>
        <end position="47"/>
    </location>
</feature>
<evidence type="ECO:0000259" key="5">
    <source>
        <dbReference type="PROSITE" id="PS50212"/>
    </source>
</evidence>